<feature type="compositionally biased region" description="Basic and acidic residues" evidence="1">
    <location>
        <begin position="164"/>
        <end position="173"/>
    </location>
</feature>
<feature type="compositionally biased region" description="Polar residues" evidence="1">
    <location>
        <begin position="218"/>
        <end position="238"/>
    </location>
</feature>
<evidence type="ECO:0000313" key="3">
    <source>
        <dbReference type="EMBL" id="OAV96359.1"/>
    </source>
</evidence>
<dbReference type="AlphaFoldDB" id="A0A180GVG3"/>
<feature type="chain" id="PRO_5008110333" description="RxLR effector protein" evidence="2">
    <location>
        <begin position="22"/>
        <end position="238"/>
    </location>
</feature>
<feature type="compositionally biased region" description="Basic and acidic residues" evidence="1">
    <location>
        <begin position="99"/>
        <end position="110"/>
    </location>
</feature>
<feature type="compositionally biased region" description="Basic and acidic residues" evidence="1">
    <location>
        <begin position="181"/>
        <end position="190"/>
    </location>
</feature>
<accession>A0A180GVG3</accession>
<keyword evidence="2" id="KW-0732">Signal</keyword>
<protein>
    <recommendedName>
        <fullName evidence="6">RxLR effector protein</fullName>
    </recommendedName>
</protein>
<evidence type="ECO:0000313" key="4">
    <source>
        <dbReference type="EnsemblFungi" id="PTTG_00675-t43_1-p1"/>
    </source>
</evidence>
<sequence length="238" mass="25721">MQSKLLPILVLLFCHLNWSLGSPVPDSTAVASEVDNLRTDLSATKAADPARNGFDKEEEKTPLISKTKPLSDGSHASGSKSMLTEEEQPLLENSQSEHSSSKPPEHTQDQLELAKDAKDGKKLSLLAKLKQCLVNWYYGDSFVARFSRGLRAYFSLEKLRNKDEDAKKAEEVAKGAQATSKAKEDAKPEHILAPVSEQKEPPQPATTSESPPVHEASTDTAKPSANSDASTVNGVAGK</sequence>
<reference evidence="3" key="2">
    <citation type="submission" date="2016-05" db="EMBL/GenBank/DDBJ databases">
        <title>Comparative analysis highlights variable genome content of wheat rusts and divergence of the mating loci.</title>
        <authorList>
            <person name="Cuomo C.A."/>
            <person name="Bakkeren G."/>
            <person name="Szabo L."/>
            <person name="Khalil H."/>
            <person name="Joly D."/>
            <person name="Goldberg J."/>
            <person name="Young S."/>
            <person name="Zeng Q."/>
            <person name="Fellers J."/>
        </authorList>
    </citation>
    <scope>NUCLEOTIDE SEQUENCE [LARGE SCALE GENOMIC DNA]</scope>
    <source>
        <strain evidence="3">1-1 BBBD Race 1</strain>
    </source>
</reference>
<dbReference type="EnsemblFungi" id="PTTG_00675-t43_1">
    <property type="protein sequence ID" value="PTTG_00675-t43_1-p1"/>
    <property type="gene ID" value="PTTG_00675"/>
</dbReference>
<gene>
    <name evidence="3" type="ORF">PTTG_00675</name>
</gene>
<reference evidence="4" key="4">
    <citation type="submission" date="2025-05" db="UniProtKB">
        <authorList>
            <consortium name="EnsemblFungi"/>
        </authorList>
    </citation>
    <scope>IDENTIFICATION</scope>
    <source>
        <strain evidence="4">isolate 1-1 / race 1 (BBBD)</strain>
    </source>
</reference>
<feature type="region of interest" description="Disordered" evidence="1">
    <location>
        <begin position="42"/>
        <end position="110"/>
    </location>
</feature>
<organism evidence="3">
    <name type="scientific">Puccinia triticina (isolate 1-1 / race 1 (BBBD))</name>
    <name type="common">Brown leaf rust fungus</name>
    <dbReference type="NCBI Taxonomy" id="630390"/>
    <lineage>
        <taxon>Eukaryota</taxon>
        <taxon>Fungi</taxon>
        <taxon>Dikarya</taxon>
        <taxon>Basidiomycota</taxon>
        <taxon>Pucciniomycotina</taxon>
        <taxon>Pucciniomycetes</taxon>
        <taxon>Pucciniales</taxon>
        <taxon>Pucciniaceae</taxon>
        <taxon>Puccinia</taxon>
    </lineage>
</organism>
<dbReference type="Proteomes" id="UP000005240">
    <property type="component" value="Unassembled WGS sequence"/>
</dbReference>
<evidence type="ECO:0000256" key="2">
    <source>
        <dbReference type="SAM" id="SignalP"/>
    </source>
</evidence>
<feature type="signal peptide" evidence="2">
    <location>
        <begin position="1"/>
        <end position="21"/>
    </location>
</feature>
<evidence type="ECO:0000313" key="5">
    <source>
        <dbReference type="Proteomes" id="UP000005240"/>
    </source>
</evidence>
<name>A0A180GVG3_PUCT1</name>
<keyword evidence="5" id="KW-1185">Reference proteome</keyword>
<dbReference type="EMBL" id="ADAS02000020">
    <property type="protein sequence ID" value="OAV96359.1"/>
    <property type="molecule type" value="Genomic_DNA"/>
</dbReference>
<evidence type="ECO:0000256" key="1">
    <source>
        <dbReference type="SAM" id="MobiDB-lite"/>
    </source>
</evidence>
<evidence type="ECO:0008006" key="6">
    <source>
        <dbReference type="Google" id="ProtNLM"/>
    </source>
</evidence>
<proteinExistence type="predicted"/>
<reference evidence="3" key="1">
    <citation type="submission" date="2009-11" db="EMBL/GenBank/DDBJ databases">
        <authorList>
            <consortium name="The Broad Institute Genome Sequencing Platform"/>
            <person name="Ward D."/>
            <person name="Feldgarden M."/>
            <person name="Earl A."/>
            <person name="Young S.K."/>
            <person name="Zeng Q."/>
            <person name="Koehrsen M."/>
            <person name="Alvarado L."/>
            <person name="Berlin A."/>
            <person name="Bochicchio J."/>
            <person name="Borenstein D."/>
            <person name="Chapman S.B."/>
            <person name="Chen Z."/>
            <person name="Engels R."/>
            <person name="Freedman E."/>
            <person name="Gellesch M."/>
            <person name="Goldberg J."/>
            <person name="Griggs A."/>
            <person name="Gujja S."/>
            <person name="Heilman E."/>
            <person name="Heiman D."/>
            <person name="Hepburn T."/>
            <person name="Howarth C."/>
            <person name="Jen D."/>
            <person name="Larson L."/>
            <person name="Lewis B."/>
            <person name="Mehta T."/>
            <person name="Park D."/>
            <person name="Pearson M."/>
            <person name="Roberts A."/>
            <person name="Saif S."/>
            <person name="Shea T."/>
            <person name="Shenoy N."/>
            <person name="Sisk P."/>
            <person name="Stolte C."/>
            <person name="Sykes S."/>
            <person name="Thomson T."/>
            <person name="Walk T."/>
            <person name="White J."/>
            <person name="Yandava C."/>
            <person name="Izard J."/>
            <person name="Baranova O.V."/>
            <person name="Blanton J.M."/>
            <person name="Tanner A.C."/>
            <person name="Dewhirst F.E."/>
            <person name="Haas B."/>
            <person name="Nusbaum C."/>
            <person name="Birren B."/>
        </authorList>
    </citation>
    <scope>NUCLEOTIDE SEQUENCE [LARGE SCALE GENOMIC DNA]</scope>
    <source>
        <strain evidence="3">1-1 BBBD Race 1</strain>
    </source>
</reference>
<feature type="region of interest" description="Disordered" evidence="1">
    <location>
        <begin position="164"/>
        <end position="238"/>
    </location>
</feature>
<reference evidence="4 5" key="3">
    <citation type="journal article" date="2017" name="G3 (Bethesda)">
        <title>Comparative analysis highlights variable genome content of wheat rusts and divergence of the mating loci.</title>
        <authorList>
            <person name="Cuomo C.A."/>
            <person name="Bakkeren G."/>
            <person name="Khalil H.B."/>
            <person name="Panwar V."/>
            <person name="Joly D."/>
            <person name="Linning R."/>
            <person name="Sakthikumar S."/>
            <person name="Song X."/>
            <person name="Adiconis X."/>
            <person name="Fan L."/>
            <person name="Goldberg J.M."/>
            <person name="Levin J.Z."/>
            <person name="Young S."/>
            <person name="Zeng Q."/>
            <person name="Anikster Y."/>
            <person name="Bruce M."/>
            <person name="Wang M."/>
            <person name="Yin C."/>
            <person name="McCallum B."/>
            <person name="Szabo L.J."/>
            <person name="Hulbert S."/>
            <person name="Chen X."/>
            <person name="Fellers J.P."/>
        </authorList>
    </citation>
    <scope>NUCLEOTIDE SEQUENCE</scope>
    <source>
        <strain evidence="5">Isolate 1-1 / race 1 (BBBD)</strain>
        <strain evidence="4">isolate 1-1 / race 1 (BBBD)</strain>
    </source>
</reference>
<dbReference type="VEuPathDB" id="FungiDB:PTTG_00675"/>